<sequence>MTKKSATLAWIDPNDSTQLEWIIGYLKRTQTDHILSHMPYAFGVSQAGNALVAAIEAQMGKAEFRERHRKMQGAWRQQKSRDKRDTQTMTHQVPLSVIRALHTLAKKRKQSKVETLSQVIEDASRDYQRETEKAKKAKATYQRRLKEQRVKYQETEKIYKRVVDTLLNALAEETDLRCRLEVMAGGWDSSVLGENERVEYQGLVESRATGLESTFADLNLVRAKVATLRQRMQVLADSHGTEQHHADDTSVDNPPA</sequence>
<name>A0A1I7GKS7_9GAMM</name>
<evidence type="ECO:0000256" key="1">
    <source>
        <dbReference type="SAM" id="Coils"/>
    </source>
</evidence>
<feature type="coiled-coil region" evidence="1">
    <location>
        <begin position="106"/>
        <end position="158"/>
    </location>
</feature>
<gene>
    <name evidence="3" type="ORF">SAMN04487955_10381</name>
</gene>
<keyword evidence="1" id="KW-0175">Coiled coil</keyword>
<protein>
    <submittedName>
        <fullName evidence="3">Uncharacterized protein</fullName>
    </submittedName>
</protein>
<evidence type="ECO:0000313" key="4">
    <source>
        <dbReference type="Proteomes" id="UP000198693"/>
    </source>
</evidence>
<dbReference type="EMBL" id="FPBP01000003">
    <property type="protein sequence ID" value="SFU49043.1"/>
    <property type="molecule type" value="Genomic_DNA"/>
</dbReference>
<feature type="region of interest" description="Disordered" evidence="2">
    <location>
        <begin position="237"/>
        <end position="256"/>
    </location>
</feature>
<dbReference type="Proteomes" id="UP000198693">
    <property type="component" value="Unassembled WGS sequence"/>
</dbReference>
<organism evidence="3 4">
    <name type="scientific">Halomonas korlensis</name>
    <dbReference type="NCBI Taxonomy" id="463301"/>
    <lineage>
        <taxon>Bacteria</taxon>
        <taxon>Pseudomonadati</taxon>
        <taxon>Pseudomonadota</taxon>
        <taxon>Gammaproteobacteria</taxon>
        <taxon>Oceanospirillales</taxon>
        <taxon>Halomonadaceae</taxon>
        <taxon>Halomonas</taxon>
    </lineage>
</organism>
<dbReference type="OrthoDB" id="6159550at2"/>
<accession>A0A1I7GKS7</accession>
<reference evidence="4" key="1">
    <citation type="submission" date="2016-10" db="EMBL/GenBank/DDBJ databases">
        <authorList>
            <person name="Varghese N."/>
            <person name="Submissions S."/>
        </authorList>
    </citation>
    <scope>NUCLEOTIDE SEQUENCE [LARGE SCALE GENOMIC DNA]</scope>
    <source>
        <strain evidence="4">CGMCC 1.6981</strain>
    </source>
</reference>
<evidence type="ECO:0000256" key="2">
    <source>
        <dbReference type="SAM" id="MobiDB-lite"/>
    </source>
</evidence>
<dbReference type="RefSeq" id="WP_089793617.1">
    <property type="nucleotide sequence ID" value="NZ_FPBP01000003.1"/>
</dbReference>
<feature type="region of interest" description="Disordered" evidence="2">
    <location>
        <begin position="70"/>
        <end position="89"/>
    </location>
</feature>
<evidence type="ECO:0000313" key="3">
    <source>
        <dbReference type="EMBL" id="SFU49043.1"/>
    </source>
</evidence>
<keyword evidence="4" id="KW-1185">Reference proteome</keyword>
<proteinExistence type="predicted"/>
<dbReference type="AlphaFoldDB" id="A0A1I7GKS7"/>
<feature type="compositionally biased region" description="Basic and acidic residues" evidence="2">
    <location>
        <begin position="239"/>
        <end position="248"/>
    </location>
</feature>